<gene>
    <name evidence="13" type="primary">btuB_2</name>
    <name evidence="13" type="ORF">MBUL_03595</name>
</gene>
<evidence type="ECO:0000256" key="6">
    <source>
        <dbReference type="ARBA" id="ARBA00023136"/>
    </source>
</evidence>
<sequence length="816" mass="87972">MKKRTLRSSLLVSVALLPGVAYAQTTVVGGQQAVTLQELDVVATTPTPTLRNAQGVLLGQDRDKLPQNTSVLTSADVNRVGTPSVLRALDERIGSISINNAQGNPFQPTITYRGFEASPLGGSPQGVAVYVNGNRFNTSFGDTVQWDLIPDIAVDRIELEGSNPAYGLNALGGALSVQLKNGFTYQGTELNLSGGSFGRFGGSFQHGQRSDNVGLYVAGTALSENGWRQHSPSRLRQFYGDLGVQAEKGEFHLNFMGAINSLTGNGTLPVDLLDFKRNEVFTYPDKTLNAFGRIGLSGTYDITPTVTIQGNAYYGRFEQNTANGDAAEVERCEANERFLCSEGANEEQFFLRDRLNRPVQASSVRTANFGRLPAFAERFDEGGPYAFLNSTRTNTENFGVSVQTNVRETLFGLPNRFVLGGSYDGGRTAFTADNAVGGLTFDRGFSGPGIVVRSDDNSITPVSVKSSNDYGGIYLQNNTDLTDRLTLTLQGRFNMAKIVLEDQLGTALNGNHYFQRFNPGVGATYKLVPDLLTVYGGYVEANRAPTPAELSCADPLAPCSLTNFFVGDPPLKQVISRTVEAGFRGKLPSPIELGVLSWKAGVFRARNEDDITFVPSDITIGRAYFQNVGSTRRQGVEASLAITTPVWNAFIDYAFVDATFQSPLTLASGGNPFATPNPAQPDNSEANQIFVRRGDKLPGVAPHQVKVGVQYNVTPEWRVGVLGRVATGKFLVGDESNLNKTTGNYAVIGFNTSYRVNENIELYGYVENALNAKYATFGTFSPVGEVPILALPNASSNRSLAPGAPIAAYGGMRIFW</sequence>
<dbReference type="Gene3D" id="2.40.170.20">
    <property type="entry name" value="TonB-dependent receptor, beta-barrel domain"/>
    <property type="match status" value="1"/>
</dbReference>
<evidence type="ECO:0000256" key="5">
    <source>
        <dbReference type="ARBA" id="ARBA00023077"/>
    </source>
</evidence>
<dbReference type="PANTHER" id="PTHR30069">
    <property type="entry name" value="TONB-DEPENDENT OUTER MEMBRANE RECEPTOR"/>
    <property type="match status" value="1"/>
</dbReference>
<feature type="signal peptide" evidence="10">
    <location>
        <begin position="1"/>
        <end position="23"/>
    </location>
</feature>
<name>A0A679J5L9_9HYPH</name>
<comment type="subcellular location">
    <subcellularLocation>
        <location evidence="1 8">Cell outer membrane</location>
        <topology evidence="1 8">Multi-pass membrane protein</topology>
    </subcellularLocation>
</comment>
<protein>
    <submittedName>
        <fullName evidence="13">Vitamin B12 transporter BtuB</fullName>
    </submittedName>
</protein>
<keyword evidence="2 8" id="KW-0813">Transport</keyword>
<dbReference type="Pfam" id="PF07715">
    <property type="entry name" value="Plug"/>
    <property type="match status" value="1"/>
</dbReference>
<evidence type="ECO:0000256" key="7">
    <source>
        <dbReference type="ARBA" id="ARBA00023237"/>
    </source>
</evidence>
<feature type="chain" id="PRO_5025464624" evidence="10">
    <location>
        <begin position="24"/>
        <end position="816"/>
    </location>
</feature>
<keyword evidence="5 9" id="KW-0798">TonB box</keyword>
<evidence type="ECO:0000256" key="9">
    <source>
        <dbReference type="RuleBase" id="RU003357"/>
    </source>
</evidence>
<evidence type="ECO:0000256" key="2">
    <source>
        <dbReference type="ARBA" id="ARBA00022448"/>
    </source>
</evidence>
<dbReference type="GO" id="GO:0015344">
    <property type="term" value="F:siderophore uptake transmembrane transporter activity"/>
    <property type="evidence" value="ECO:0007669"/>
    <property type="project" value="TreeGrafter"/>
</dbReference>
<dbReference type="PANTHER" id="PTHR30069:SF39">
    <property type="entry name" value="BLL6183 PROTEIN"/>
    <property type="match status" value="1"/>
</dbReference>
<dbReference type="InterPro" id="IPR039426">
    <property type="entry name" value="TonB-dep_rcpt-like"/>
</dbReference>
<proteinExistence type="inferred from homology"/>
<evidence type="ECO:0000313" key="13">
    <source>
        <dbReference type="EMBL" id="CAA2106264.1"/>
    </source>
</evidence>
<dbReference type="InterPro" id="IPR012910">
    <property type="entry name" value="Plug_dom"/>
</dbReference>
<reference evidence="13" key="1">
    <citation type="submission" date="2019-12" db="EMBL/GenBank/DDBJ databases">
        <authorList>
            <person name="Cremers G."/>
        </authorList>
    </citation>
    <scope>NUCLEOTIDE SEQUENCE</scope>
    <source>
        <strain evidence="13">Mbul1</strain>
    </source>
</reference>
<keyword evidence="10" id="KW-0732">Signal</keyword>
<dbReference type="AlphaFoldDB" id="A0A679J5L9"/>
<dbReference type="InterPro" id="IPR000531">
    <property type="entry name" value="Beta-barrel_TonB"/>
</dbReference>
<accession>A0A679J5L9</accession>
<evidence type="ECO:0000259" key="12">
    <source>
        <dbReference type="Pfam" id="PF07715"/>
    </source>
</evidence>
<dbReference type="InterPro" id="IPR036942">
    <property type="entry name" value="Beta-barrel_TonB_sf"/>
</dbReference>
<evidence type="ECO:0000259" key="11">
    <source>
        <dbReference type="Pfam" id="PF00593"/>
    </source>
</evidence>
<organism evidence="13">
    <name type="scientific">Methylobacterium bullatum</name>
    <dbReference type="NCBI Taxonomy" id="570505"/>
    <lineage>
        <taxon>Bacteria</taxon>
        <taxon>Pseudomonadati</taxon>
        <taxon>Pseudomonadota</taxon>
        <taxon>Alphaproteobacteria</taxon>
        <taxon>Hyphomicrobiales</taxon>
        <taxon>Methylobacteriaceae</taxon>
        <taxon>Methylobacterium</taxon>
    </lineage>
</organism>
<dbReference type="GO" id="GO:0044718">
    <property type="term" value="P:siderophore transmembrane transport"/>
    <property type="evidence" value="ECO:0007669"/>
    <property type="project" value="TreeGrafter"/>
</dbReference>
<keyword evidence="7 8" id="KW-0998">Cell outer membrane</keyword>
<dbReference type="GO" id="GO:0009279">
    <property type="term" value="C:cell outer membrane"/>
    <property type="evidence" value="ECO:0007669"/>
    <property type="project" value="UniProtKB-SubCell"/>
</dbReference>
<keyword evidence="4 8" id="KW-0812">Transmembrane</keyword>
<evidence type="ECO:0000256" key="3">
    <source>
        <dbReference type="ARBA" id="ARBA00022452"/>
    </source>
</evidence>
<evidence type="ECO:0000256" key="4">
    <source>
        <dbReference type="ARBA" id="ARBA00022692"/>
    </source>
</evidence>
<comment type="similarity">
    <text evidence="8 9">Belongs to the TonB-dependent receptor family.</text>
</comment>
<keyword evidence="3 8" id="KW-1134">Transmembrane beta strand</keyword>
<evidence type="ECO:0000256" key="10">
    <source>
        <dbReference type="SAM" id="SignalP"/>
    </source>
</evidence>
<keyword evidence="6 8" id="KW-0472">Membrane</keyword>
<dbReference type="EMBL" id="LR743504">
    <property type="protein sequence ID" value="CAA2106264.1"/>
    <property type="molecule type" value="Genomic_DNA"/>
</dbReference>
<evidence type="ECO:0000256" key="1">
    <source>
        <dbReference type="ARBA" id="ARBA00004571"/>
    </source>
</evidence>
<dbReference type="Pfam" id="PF00593">
    <property type="entry name" value="TonB_dep_Rec_b-barrel"/>
    <property type="match status" value="1"/>
</dbReference>
<feature type="domain" description="TonB-dependent receptor plug" evidence="12">
    <location>
        <begin position="63"/>
        <end position="174"/>
    </location>
</feature>
<dbReference type="InterPro" id="IPR037066">
    <property type="entry name" value="Plug_dom_sf"/>
</dbReference>
<feature type="domain" description="TonB-dependent receptor-like beta-barrel" evidence="11">
    <location>
        <begin position="289"/>
        <end position="768"/>
    </location>
</feature>
<dbReference type="Gene3D" id="2.170.130.10">
    <property type="entry name" value="TonB-dependent receptor, plug domain"/>
    <property type="match status" value="1"/>
</dbReference>
<evidence type="ECO:0000256" key="8">
    <source>
        <dbReference type="PROSITE-ProRule" id="PRU01360"/>
    </source>
</evidence>
<dbReference type="PROSITE" id="PS52016">
    <property type="entry name" value="TONB_DEPENDENT_REC_3"/>
    <property type="match status" value="1"/>
</dbReference>
<dbReference type="SUPFAM" id="SSF56935">
    <property type="entry name" value="Porins"/>
    <property type="match status" value="1"/>
</dbReference>